<accession>A0A3N4YI81</accession>
<evidence type="ECO:0000256" key="1">
    <source>
        <dbReference type="SAM" id="MobiDB-lite"/>
    </source>
</evidence>
<reference evidence="2 3" key="1">
    <citation type="submission" date="2018-11" db="EMBL/GenBank/DDBJ databases">
        <title>Sequencing the genomes of 1000 actinobacteria strains.</title>
        <authorList>
            <person name="Klenk H.-P."/>
        </authorList>
    </citation>
    <scope>NUCLEOTIDE SEQUENCE [LARGE SCALE GENOMIC DNA]</scope>
    <source>
        <strain evidence="2 3">DSM 15700</strain>
    </source>
</reference>
<dbReference type="InterPro" id="IPR029066">
    <property type="entry name" value="PLP-binding_barrel"/>
</dbReference>
<dbReference type="SUPFAM" id="SSF51419">
    <property type="entry name" value="PLP-binding barrel"/>
    <property type="match status" value="1"/>
</dbReference>
<dbReference type="PANTHER" id="PTHR28004">
    <property type="entry name" value="ZGC:162816-RELATED"/>
    <property type="match status" value="1"/>
</dbReference>
<dbReference type="Gene3D" id="3.20.20.10">
    <property type="entry name" value="Alanine racemase"/>
    <property type="match status" value="1"/>
</dbReference>
<dbReference type="GO" id="GO:0008721">
    <property type="term" value="F:D-serine ammonia-lyase activity"/>
    <property type="evidence" value="ECO:0007669"/>
    <property type="project" value="TreeGrafter"/>
</dbReference>
<sequence length="441" mass="46108">MSEQPARGGGDGGAATDRPASPLTARLKAATAHLPAPVAVVDLDRFDANVRDLLSRAGGMPVRLASKSVRVRPLIERALDAGFSGVMAYSPREARWLASQGIDDVLVGYPSVDRAALAELAADPVARRAVTLMIDSPLHLELIADAVAAVTAAGVTAAAGAAEPTGESGSGTPGGAADPGEHFASLSVCLDVDASLRLASAHLGVRRSPLRTPDDVGRLASRVARTRGVRLRGLMFYEAQVAGLPDSSPAVRLVKRLSVRDLDRRRPDLVAAARDAVGHDLDLVNSGGTGSLETSAAAPGVTEVTAGSGLYTPGLFDGYRAFRPRPAAFFGLDVVREPAPGWVTAFSGGYIASGPAATSRLPRVVTPGWQLTGSEGAGEVQTPLRRRRSGRQEALRAGDRAWFRHAKAGELMERFDEVHLVRGDEVVDSVPTYRGEGKNFG</sequence>
<dbReference type="EMBL" id="RKQZ01000001">
    <property type="protein sequence ID" value="RPF19807.1"/>
    <property type="molecule type" value="Genomic_DNA"/>
</dbReference>
<feature type="region of interest" description="Disordered" evidence="1">
    <location>
        <begin position="372"/>
        <end position="391"/>
    </location>
</feature>
<organism evidence="2 3">
    <name type="scientific">Myceligenerans xiligouense</name>
    <dbReference type="NCBI Taxonomy" id="253184"/>
    <lineage>
        <taxon>Bacteria</taxon>
        <taxon>Bacillati</taxon>
        <taxon>Actinomycetota</taxon>
        <taxon>Actinomycetes</taxon>
        <taxon>Micrococcales</taxon>
        <taxon>Promicromonosporaceae</taxon>
        <taxon>Myceligenerans</taxon>
    </lineage>
</organism>
<name>A0A3N4YI81_9MICO</name>
<dbReference type="InterPro" id="IPR051466">
    <property type="entry name" value="D-amino_acid_metab_enzyme"/>
</dbReference>
<dbReference type="PANTHER" id="PTHR28004:SF2">
    <property type="entry name" value="D-SERINE DEHYDRATASE"/>
    <property type="match status" value="1"/>
</dbReference>
<evidence type="ECO:0000313" key="3">
    <source>
        <dbReference type="Proteomes" id="UP000280501"/>
    </source>
</evidence>
<dbReference type="RefSeq" id="WP_342774775.1">
    <property type="nucleotide sequence ID" value="NZ_RKQZ01000001.1"/>
</dbReference>
<proteinExistence type="predicted"/>
<evidence type="ECO:0000313" key="2">
    <source>
        <dbReference type="EMBL" id="RPF19807.1"/>
    </source>
</evidence>
<gene>
    <name evidence="2" type="ORF">EDD34_0371</name>
</gene>
<dbReference type="GO" id="GO:0036088">
    <property type="term" value="P:D-serine catabolic process"/>
    <property type="evidence" value="ECO:0007669"/>
    <property type="project" value="TreeGrafter"/>
</dbReference>
<protein>
    <submittedName>
        <fullName evidence="2">D-serine deaminase-like pyridoxal phosphate-dependent protein</fullName>
    </submittedName>
</protein>
<dbReference type="AlphaFoldDB" id="A0A3N4YI81"/>
<keyword evidence="3" id="KW-1185">Reference proteome</keyword>
<feature type="region of interest" description="Disordered" evidence="1">
    <location>
        <begin position="1"/>
        <end position="20"/>
    </location>
</feature>
<comment type="caution">
    <text evidence="2">The sequence shown here is derived from an EMBL/GenBank/DDBJ whole genome shotgun (WGS) entry which is preliminary data.</text>
</comment>
<dbReference type="Proteomes" id="UP000280501">
    <property type="component" value="Unassembled WGS sequence"/>
</dbReference>